<dbReference type="EMBL" id="KN880490">
    <property type="protein sequence ID" value="KIY69129.1"/>
    <property type="molecule type" value="Genomic_DNA"/>
</dbReference>
<dbReference type="AlphaFoldDB" id="A0A0D7BG98"/>
<sequence>MASATFFNLSVHTQRRIDKAYLKLCESLPGHAHKRRKIDDGPTNSGRDASFTEQQPFGGGGFIIEDKPSLGGGDFIAEDPPVGGGGFIVDDSANAPDDVELDSSQLPRVPLDRIPQGLKLLDLPPDDAQALSVFEQAASGWDDDQPVESDEMEQKAVGLDDWRAVCGILLEPHDREYADSSEEESPKSRKNIQGKEDDGSDGYDEEHASDEDYVDESFSRQRRRRTTRQSAAMESSDGHEDEDEDMEVESNAGGARRLNKRQKETALQDFANFFPDASSEELPDKKIMISDIQRVAKLLKEKIKAEDIVEMLEAFSTSADKSVSLSDFEQMMLAAKLA</sequence>
<proteinExistence type="predicted"/>
<protein>
    <recommendedName>
        <fullName evidence="4">EF-hand domain-containing protein</fullName>
    </recommendedName>
</protein>
<feature type="compositionally biased region" description="Acidic residues" evidence="1">
    <location>
        <begin position="198"/>
        <end position="215"/>
    </location>
</feature>
<organism evidence="2 3">
    <name type="scientific">Cylindrobasidium torrendii FP15055 ss-10</name>
    <dbReference type="NCBI Taxonomy" id="1314674"/>
    <lineage>
        <taxon>Eukaryota</taxon>
        <taxon>Fungi</taxon>
        <taxon>Dikarya</taxon>
        <taxon>Basidiomycota</taxon>
        <taxon>Agaricomycotina</taxon>
        <taxon>Agaricomycetes</taxon>
        <taxon>Agaricomycetidae</taxon>
        <taxon>Agaricales</taxon>
        <taxon>Marasmiineae</taxon>
        <taxon>Physalacriaceae</taxon>
        <taxon>Cylindrobasidium</taxon>
    </lineage>
</organism>
<dbReference type="Gene3D" id="1.10.238.10">
    <property type="entry name" value="EF-hand"/>
    <property type="match status" value="1"/>
</dbReference>
<gene>
    <name evidence="2" type="ORF">CYLTODRAFT_394400</name>
</gene>
<dbReference type="InterPro" id="IPR011992">
    <property type="entry name" value="EF-hand-dom_pair"/>
</dbReference>
<dbReference type="OrthoDB" id="2530165at2759"/>
<evidence type="ECO:0000313" key="2">
    <source>
        <dbReference type="EMBL" id="KIY69129.1"/>
    </source>
</evidence>
<feature type="region of interest" description="Disordered" evidence="1">
    <location>
        <begin position="139"/>
        <end position="158"/>
    </location>
</feature>
<feature type="compositionally biased region" description="Acidic residues" evidence="1">
    <location>
        <begin position="239"/>
        <end position="248"/>
    </location>
</feature>
<feature type="compositionally biased region" description="Acidic residues" evidence="1">
    <location>
        <begin position="141"/>
        <end position="151"/>
    </location>
</feature>
<keyword evidence="3" id="KW-1185">Reference proteome</keyword>
<feature type="region of interest" description="Disordered" evidence="1">
    <location>
        <begin position="174"/>
        <end position="258"/>
    </location>
</feature>
<evidence type="ECO:0000256" key="1">
    <source>
        <dbReference type="SAM" id="MobiDB-lite"/>
    </source>
</evidence>
<dbReference type="SUPFAM" id="SSF47473">
    <property type="entry name" value="EF-hand"/>
    <property type="match status" value="1"/>
</dbReference>
<reference evidence="2 3" key="1">
    <citation type="journal article" date="2015" name="Fungal Genet. Biol.">
        <title>Evolution of novel wood decay mechanisms in Agaricales revealed by the genome sequences of Fistulina hepatica and Cylindrobasidium torrendii.</title>
        <authorList>
            <person name="Floudas D."/>
            <person name="Held B.W."/>
            <person name="Riley R."/>
            <person name="Nagy L.G."/>
            <person name="Koehler G."/>
            <person name="Ransdell A.S."/>
            <person name="Younus H."/>
            <person name="Chow J."/>
            <person name="Chiniquy J."/>
            <person name="Lipzen A."/>
            <person name="Tritt A."/>
            <person name="Sun H."/>
            <person name="Haridas S."/>
            <person name="LaButti K."/>
            <person name="Ohm R.A."/>
            <person name="Kues U."/>
            <person name="Blanchette R.A."/>
            <person name="Grigoriev I.V."/>
            <person name="Minto R.E."/>
            <person name="Hibbett D.S."/>
        </authorList>
    </citation>
    <scope>NUCLEOTIDE SEQUENCE [LARGE SCALE GENOMIC DNA]</scope>
    <source>
        <strain evidence="2 3">FP15055 ss-10</strain>
    </source>
</reference>
<evidence type="ECO:0008006" key="4">
    <source>
        <dbReference type="Google" id="ProtNLM"/>
    </source>
</evidence>
<accession>A0A0D7BG98</accession>
<feature type="region of interest" description="Disordered" evidence="1">
    <location>
        <begin position="33"/>
        <end position="64"/>
    </location>
</feature>
<name>A0A0D7BG98_9AGAR</name>
<dbReference type="Proteomes" id="UP000054007">
    <property type="component" value="Unassembled WGS sequence"/>
</dbReference>
<evidence type="ECO:0000313" key="3">
    <source>
        <dbReference type="Proteomes" id="UP000054007"/>
    </source>
</evidence>
<feature type="compositionally biased region" description="Polar residues" evidence="1">
    <location>
        <begin position="42"/>
        <end position="55"/>
    </location>
</feature>